<dbReference type="Proteomes" id="UP001597512">
    <property type="component" value="Unassembled WGS sequence"/>
</dbReference>
<feature type="transmembrane region" description="Helical" evidence="1">
    <location>
        <begin position="209"/>
        <end position="226"/>
    </location>
</feature>
<feature type="transmembrane region" description="Helical" evidence="1">
    <location>
        <begin position="343"/>
        <end position="363"/>
    </location>
</feature>
<evidence type="ECO:0000313" key="2">
    <source>
        <dbReference type="EMBL" id="MFD2936559.1"/>
    </source>
</evidence>
<feature type="transmembrane region" description="Helical" evidence="1">
    <location>
        <begin position="172"/>
        <end position="203"/>
    </location>
</feature>
<feature type="transmembrane region" description="Helical" evidence="1">
    <location>
        <begin position="94"/>
        <end position="112"/>
    </location>
</feature>
<feature type="transmembrane region" description="Helical" evidence="1">
    <location>
        <begin position="271"/>
        <end position="290"/>
    </location>
</feature>
<keyword evidence="3" id="KW-1185">Reference proteome</keyword>
<evidence type="ECO:0008006" key="4">
    <source>
        <dbReference type="Google" id="ProtNLM"/>
    </source>
</evidence>
<keyword evidence="1" id="KW-1133">Transmembrane helix</keyword>
<feature type="transmembrane region" description="Helical" evidence="1">
    <location>
        <begin position="12"/>
        <end position="32"/>
    </location>
</feature>
<gene>
    <name evidence="2" type="ORF">ACFS25_22440</name>
</gene>
<proteinExistence type="predicted"/>
<name>A0ABW6AR89_9BACT</name>
<feature type="transmembrane region" description="Helical" evidence="1">
    <location>
        <begin position="142"/>
        <end position="165"/>
    </location>
</feature>
<reference evidence="3" key="1">
    <citation type="journal article" date="2019" name="Int. J. Syst. Evol. Microbiol.">
        <title>The Global Catalogue of Microorganisms (GCM) 10K type strain sequencing project: providing services to taxonomists for standard genome sequencing and annotation.</title>
        <authorList>
            <consortium name="The Broad Institute Genomics Platform"/>
            <consortium name="The Broad Institute Genome Sequencing Center for Infectious Disease"/>
            <person name="Wu L."/>
            <person name="Ma J."/>
        </authorList>
    </citation>
    <scope>NUCLEOTIDE SEQUENCE [LARGE SCALE GENOMIC DNA]</scope>
    <source>
        <strain evidence="3">KCTC 52490</strain>
    </source>
</reference>
<keyword evidence="1" id="KW-0812">Transmembrane</keyword>
<sequence>MSEAFSGKINREIFSLSAIPILIFFFTFFHFISNIPFQDDYDALLEPVTKFKQMSAFSWSEFLQIIWTQDDERRIVIDRIAAIFIYLLTGQLDLRLHAFLGLLSLLGILYLIYTIIKGARLPLSLIITSSLLLFQIQYYETIFWAMIPFQHIIVYFFAILSFYFLSSPTTKYLVLSLIVAVLATLSDVSGIFVLPVGALLLLLQHRWKHSLIWVLIIGSIVALYSYNLTIPAFRPKPLDNLQHPDLVLTILLAFSGLSADASTALPSSMRIGLIVLAGAGLWIIVAYYGFKLIRSAFDRSGRPFVRWEITLWGGLFHLGITMLAFSIGRALDGIDAVLISRYKHIGFIWLILIILLISSKFTVKQNKLFSKAWLVVSFFIFLFSYFQYLAPLDYYYKERYTDIYEWQYNRSIPSTPIYLNLRSVVDTVTVRAIRTGVYHLPDHYFFEGPYQQTSGLFPLLVDQVGKHTVTFKNDSFIRNIDKVDGAYIMLKSSKQQHIIPTKQSRYSLKSFLLSSDGDYYARGFTANIATAYLLDDQIYVVYVIVIKGTKKQLYATNYQIQSTANSVKVIDL</sequence>
<accession>A0ABW6AR89</accession>
<dbReference type="RefSeq" id="WP_381505458.1">
    <property type="nucleotide sequence ID" value="NZ_JBHUOM010000023.1"/>
</dbReference>
<feature type="transmembrane region" description="Helical" evidence="1">
    <location>
        <begin position="119"/>
        <end position="136"/>
    </location>
</feature>
<keyword evidence="1" id="KW-0472">Membrane</keyword>
<comment type="caution">
    <text evidence="2">The sequence shown here is derived from an EMBL/GenBank/DDBJ whole genome shotgun (WGS) entry which is preliminary data.</text>
</comment>
<dbReference type="EMBL" id="JBHUOM010000023">
    <property type="protein sequence ID" value="MFD2936559.1"/>
    <property type="molecule type" value="Genomic_DNA"/>
</dbReference>
<feature type="transmembrane region" description="Helical" evidence="1">
    <location>
        <begin position="246"/>
        <end position="265"/>
    </location>
</feature>
<protein>
    <recommendedName>
        <fullName evidence="4">Glycosyltransferase RgtA/B/C/D-like domain-containing protein</fullName>
    </recommendedName>
</protein>
<feature type="transmembrane region" description="Helical" evidence="1">
    <location>
        <begin position="311"/>
        <end position="331"/>
    </location>
</feature>
<evidence type="ECO:0000256" key="1">
    <source>
        <dbReference type="SAM" id="Phobius"/>
    </source>
</evidence>
<feature type="transmembrane region" description="Helical" evidence="1">
    <location>
        <begin position="372"/>
        <end position="390"/>
    </location>
</feature>
<organism evidence="2 3">
    <name type="scientific">Spirosoma flavum</name>
    <dbReference type="NCBI Taxonomy" id="2048557"/>
    <lineage>
        <taxon>Bacteria</taxon>
        <taxon>Pseudomonadati</taxon>
        <taxon>Bacteroidota</taxon>
        <taxon>Cytophagia</taxon>
        <taxon>Cytophagales</taxon>
        <taxon>Cytophagaceae</taxon>
        <taxon>Spirosoma</taxon>
    </lineage>
</organism>
<evidence type="ECO:0000313" key="3">
    <source>
        <dbReference type="Proteomes" id="UP001597512"/>
    </source>
</evidence>